<organism evidence="1 2">
    <name type="scientific">Nitrospina watsonii</name>
    <dbReference type="NCBI Taxonomy" id="1323948"/>
    <lineage>
        <taxon>Bacteria</taxon>
        <taxon>Pseudomonadati</taxon>
        <taxon>Nitrospinota/Tectimicrobiota group</taxon>
        <taxon>Nitrospinota</taxon>
        <taxon>Nitrospinia</taxon>
        <taxon>Nitrospinales</taxon>
        <taxon>Nitrospinaceae</taxon>
        <taxon>Nitrospina</taxon>
    </lineage>
</organism>
<sequence>MAKAKKQSSKKKTSRTETIGFRLDPKLRFAAELAARKQRRSLSSFIEWAVEEATKKVVLEYRESSNLDEPPRAETAFDTIKTVWDVDEADRFAKLAMTYPELLTHDEEVLWKLICQNGFLWKGKYVENSARGVREWTWNVLPTSLIYVRLRDNWEVFKQVASGEKSEDCLPRWQEEMESVRDDIPF</sequence>
<evidence type="ECO:0008006" key="3">
    <source>
        <dbReference type="Google" id="ProtNLM"/>
    </source>
</evidence>
<proteinExistence type="predicted"/>
<dbReference type="Proteomes" id="UP001157733">
    <property type="component" value="Chromosome"/>
</dbReference>
<dbReference type="InterPro" id="IPR010985">
    <property type="entry name" value="Ribbon_hlx_hlx"/>
</dbReference>
<accession>A0ABM9HGJ4</accession>
<dbReference type="SUPFAM" id="SSF47598">
    <property type="entry name" value="Ribbon-helix-helix"/>
    <property type="match status" value="1"/>
</dbReference>
<keyword evidence="2" id="KW-1185">Reference proteome</keyword>
<evidence type="ECO:0000313" key="1">
    <source>
        <dbReference type="EMBL" id="CAI2719366.1"/>
    </source>
</evidence>
<name>A0ABM9HGJ4_9BACT</name>
<gene>
    <name evidence="1" type="ORF">NSPWAT_2510</name>
</gene>
<protein>
    <recommendedName>
        <fullName evidence="3">DUF1778 domain-containing protein</fullName>
    </recommendedName>
</protein>
<dbReference type="EMBL" id="OX336137">
    <property type="protein sequence ID" value="CAI2719366.1"/>
    <property type="molecule type" value="Genomic_DNA"/>
</dbReference>
<reference evidence="1 2" key="1">
    <citation type="submission" date="2022-09" db="EMBL/GenBank/DDBJ databases">
        <authorList>
            <person name="Kop L."/>
        </authorList>
    </citation>
    <scope>NUCLEOTIDE SEQUENCE [LARGE SCALE GENOMIC DNA]</scope>
    <source>
        <strain evidence="1 2">347</strain>
    </source>
</reference>
<evidence type="ECO:0000313" key="2">
    <source>
        <dbReference type="Proteomes" id="UP001157733"/>
    </source>
</evidence>
<dbReference type="RefSeq" id="WP_282012202.1">
    <property type="nucleotide sequence ID" value="NZ_OX336137.1"/>
</dbReference>